<feature type="coiled-coil region" evidence="1">
    <location>
        <begin position="24"/>
        <end position="77"/>
    </location>
</feature>
<evidence type="ECO:0000313" key="3">
    <source>
        <dbReference type="EMBL" id="WBQ85718.1"/>
    </source>
</evidence>
<evidence type="ECO:0000256" key="1">
    <source>
        <dbReference type="SAM" id="Coils"/>
    </source>
</evidence>
<sequence>MHVNIARITNASQQQQIHESPEIAAEAQRDYVQKMKEQEQLAQEFERELEHRTIVYRKQQEAETERIRKELEKQHLRDVEFRQNLADLAVEQQKKQVDLETRYAKRELDRQRRMARDALERTKLSENIQVEIDSGAGNTVSGASTVAETEKVTADRR</sequence>
<organism evidence="3">
    <name type="scientific">Macrobiotus pallarii</name>
    <dbReference type="NCBI Taxonomy" id="576299"/>
    <lineage>
        <taxon>Eukaryota</taxon>
        <taxon>Metazoa</taxon>
        <taxon>Ecdysozoa</taxon>
        <taxon>Tardigrada</taxon>
        <taxon>Eutardigrada</taxon>
        <taxon>Parachela</taxon>
        <taxon>Macrobiotoidea</taxon>
        <taxon>Macrobiotidae</taxon>
        <taxon>Macrobiotus</taxon>
    </lineage>
</organism>
<reference evidence="3" key="1">
    <citation type="submission" date="2022-12" db="EMBL/GenBank/DDBJ databases">
        <title>The evolution of temperature and desiccation-related protein families in Tardigrada reveals the complex acquisition of extremotolerance.</title>
        <authorList>
            <person name="Fleming J."/>
            <person name="Pisani D."/>
            <person name="Arakawa K."/>
        </authorList>
    </citation>
    <scope>NUCLEOTIDE SEQUENCE</scope>
</reference>
<feature type="compositionally biased region" description="Polar residues" evidence="2">
    <location>
        <begin position="136"/>
        <end position="147"/>
    </location>
</feature>
<proteinExistence type="predicted"/>
<feature type="compositionally biased region" description="Basic and acidic residues" evidence="2">
    <location>
        <begin position="148"/>
        <end position="157"/>
    </location>
</feature>
<dbReference type="EMBL" id="OP974300">
    <property type="protein sequence ID" value="WBQ85718.1"/>
    <property type="molecule type" value="Genomic_DNA"/>
</dbReference>
<accession>A0AAE9W6R6</accession>
<keyword evidence="1" id="KW-0175">Coiled coil</keyword>
<feature type="region of interest" description="Disordered" evidence="2">
    <location>
        <begin position="134"/>
        <end position="157"/>
    </location>
</feature>
<feature type="compositionally biased region" description="Polar residues" evidence="2">
    <location>
        <begin position="7"/>
        <end position="18"/>
    </location>
</feature>
<feature type="region of interest" description="Disordered" evidence="2">
    <location>
        <begin position="1"/>
        <end position="21"/>
    </location>
</feature>
<evidence type="ECO:0000256" key="2">
    <source>
        <dbReference type="SAM" id="MobiDB-lite"/>
    </source>
</evidence>
<protein>
    <submittedName>
        <fullName evidence="3">CAHS 7a</fullName>
    </submittedName>
</protein>
<name>A0AAE9W6R6_9BILA</name>
<dbReference type="AlphaFoldDB" id="A0AAE9W6R6"/>